<comment type="caution">
    <text evidence="3">The sequence shown here is derived from an EMBL/GenBank/DDBJ whole genome shotgun (WGS) entry which is preliminary data.</text>
</comment>
<keyword evidence="5" id="KW-1185">Reference proteome</keyword>
<dbReference type="Proteomes" id="UP000235392">
    <property type="component" value="Unassembled WGS sequence"/>
</dbReference>
<feature type="compositionally biased region" description="Polar residues" evidence="1">
    <location>
        <begin position="209"/>
        <end position="219"/>
    </location>
</feature>
<feature type="compositionally biased region" description="Basic and acidic residues" evidence="1">
    <location>
        <begin position="124"/>
        <end position="141"/>
    </location>
</feature>
<name>A0A2N5VIC8_9BASI</name>
<protein>
    <submittedName>
        <fullName evidence="3">Uncharacterized protein</fullName>
    </submittedName>
</protein>
<feature type="compositionally biased region" description="Polar residues" evidence="1">
    <location>
        <begin position="1"/>
        <end position="18"/>
    </location>
</feature>
<evidence type="ECO:0000313" key="6">
    <source>
        <dbReference type="Proteomes" id="UP000235392"/>
    </source>
</evidence>
<dbReference type="EMBL" id="PGCJ01000007">
    <property type="protein sequence ID" value="PLW57857.1"/>
    <property type="molecule type" value="Genomic_DNA"/>
</dbReference>
<evidence type="ECO:0000313" key="2">
    <source>
        <dbReference type="EMBL" id="PLW21568.1"/>
    </source>
</evidence>
<feature type="region of interest" description="Disordered" evidence="1">
    <location>
        <begin position="1"/>
        <end position="219"/>
    </location>
</feature>
<feature type="compositionally biased region" description="Basic residues" evidence="1">
    <location>
        <begin position="178"/>
        <end position="191"/>
    </location>
</feature>
<evidence type="ECO:0000313" key="4">
    <source>
        <dbReference type="EMBL" id="PLW57857.1"/>
    </source>
</evidence>
<dbReference type="AlphaFoldDB" id="A0A2N5VIC8"/>
<feature type="compositionally biased region" description="Basic and acidic residues" evidence="1">
    <location>
        <begin position="159"/>
        <end position="173"/>
    </location>
</feature>
<evidence type="ECO:0000313" key="5">
    <source>
        <dbReference type="Proteomes" id="UP000235388"/>
    </source>
</evidence>
<gene>
    <name evidence="4" type="ORF">PCANC_00983</name>
    <name evidence="2" type="ORF">PCANC_04005</name>
    <name evidence="3" type="ORF">PCASD_01584</name>
</gene>
<sequence>MYPTNSSHTLDTQAGSSRSIKKNGRSARGPADPRAKKLLIKWDATFATRSPPRRNFSDVRTQAAAQRSHHQSNQNVDPAPSQVQVTKAISDVGGSATQYQPLTSRRSTRAGPCRRVQAASAGPRGEKNREEKNRQVEEPYKRKVTTSKSTPAPANRPIRVPESRGSIERRPENPSHSQHGRRSTRAGRPKNIKPYARPREDPRIRTLEASLSTFSLTTP</sequence>
<dbReference type="Proteomes" id="UP000235388">
    <property type="component" value="Unassembled WGS sequence"/>
</dbReference>
<reference evidence="5 6" key="1">
    <citation type="submission" date="2017-11" db="EMBL/GenBank/DDBJ databases">
        <title>De novo assembly and phasing of dikaryotic genomes from two isolates of Puccinia coronata f. sp. avenae, the causal agent of oat crown rust.</title>
        <authorList>
            <person name="Miller M.E."/>
            <person name="Zhang Y."/>
            <person name="Omidvar V."/>
            <person name="Sperschneider J."/>
            <person name="Schwessinger B."/>
            <person name="Raley C."/>
            <person name="Palmer J.M."/>
            <person name="Garnica D."/>
            <person name="Upadhyaya N."/>
            <person name="Rathjen J."/>
            <person name="Taylor J.M."/>
            <person name="Park R.F."/>
            <person name="Dodds P.N."/>
            <person name="Hirsch C.D."/>
            <person name="Kianian S.F."/>
            <person name="Figueroa M."/>
        </authorList>
    </citation>
    <scope>NUCLEOTIDE SEQUENCE [LARGE SCALE GENOMIC DNA]</scope>
    <source>
        <strain evidence="2">12NC29</strain>
        <strain evidence="3">12SD80</strain>
    </source>
</reference>
<feature type="compositionally biased region" description="Polar residues" evidence="1">
    <location>
        <begin position="95"/>
        <end position="105"/>
    </location>
</feature>
<evidence type="ECO:0000313" key="3">
    <source>
        <dbReference type="EMBL" id="PLW49750.1"/>
    </source>
</evidence>
<evidence type="ECO:0000256" key="1">
    <source>
        <dbReference type="SAM" id="MobiDB-lite"/>
    </source>
</evidence>
<proteinExistence type="predicted"/>
<feature type="compositionally biased region" description="Polar residues" evidence="1">
    <location>
        <begin position="58"/>
        <end position="87"/>
    </location>
</feature>
<feature type="compositionally biased region" description="Basic and acidic residues" evidence="1">
    <location>
        <begin position="197"/>
        <end position="206"/>
    </location>
</feature>
<organism evidence="3 6">
    <name type="scientific">Puccinia coronata f. sp. avenae</name>
    <dbReference type="NCBI Taxonomy" id="200324"/>
    <lineage>
        <taxon>Eukaryota</taxon>
        <taxon>Fungi</taxon>
        <taxon>Dikarya</taxon>
        <taxon>Basidiomycota</taxon>
        <taxon>Pucciniomycotina</taxon>
        <taxon>Pucciniomycetes</taxon>
        <taxon>Pucciniales</taxon>
        <taxon>Pucciniaceae</taxon>
        <taxon>Puccinia</taxon>
    </lineage>
</organism>
<accession>A0A2N5VIC8</accession>
<dbReference type="EMBL" id="PGCJ01000782">
    <property type="protein sequence ID" value="PLW21568.1"/>
    <property type="molecule type" value="Genomic_DNA"/>
</dbReference>
<dbReference type="EMBL" id="PGCI01000014">
    <property type="protein sequence ID" value="PLW49750.1"/>
    <property type="molecule type" value="Genomic_DNA"/>
</dbReference>